<evidence type="ECO:0000256" key="3">
    <source>
        <dbReference type="ARBA" id="ARBA00022490"/>
    </source>
</evidence>
<accession>A0AAW1E414</accession>
<evidence type="ECO:0000259" key="7">
    <source>
        <dbReference type="PROSITE" id="PS50202"/>
    </source>
</evidence>
<keyword evidence="9" id="KW-1185">Reference proteome</keyword>
<dbReference type="InterPro" id="IPR033305">
    <property type="entry name" value="Hydin-like"/>
</dbReference>
<sequence>MILGIVHTENLQVTAEAYDINLEIIPDGHVDFGTIKVFENTELSLRMKNQGKYEIAYKFTLPQTGHNLHSIFKVSPMSGTVMPHEKPTTVQIRCRPNREVLIKEQPVLPCQVIEPSIGNGGETIGTMDIKVSLKSVFSRYKITPARDLNFGPLVYGCKKSQSFTIENNGDFETCFTIRRMTTDPAPPGKAGGPGRKTPQEIQSERPASDGSKQRLETVQKDKSVLKNRLTAGLFSLTPCARTLPPGSQQVVTVDCVAEQLGNCNQGLLIDISDRDPSDQPDGIPYRLLAEVCRPGIASDMASIFEEHHLCHNSSQLSSEQFCNAERIYVRDENKFIFNKILVGRTAQARFKLTNNSKVPCVLSLAIKYVGAKTCRSAEVFNLSATTLSIPSKSHLFAVVTFTPQAIQLYSAVFEATLETINRSKVLEFGLMGQGNLPNICVVRPALRNSRGCPMLQFTQVLVGRRHTRPLVLLNDGNVPAQVQIDMLDKHGVFTLKAAPGNSSIDSTQIDSERRSVHRAMLRLDVNEQVELEVSFCSDKPLSVEAKMSLQVEDNKYGKTIIQVTGEAYQGIVSLDNIRRPLQEIDQQDEEGGNYEVLHFGDCHVDCPYQESFTMTNHSSGQVVRFEWPPVGSQVSFSPQVGHLHAGCSKEVTVTFSSNQPVTLTSQPMRCQVSQVEFQQPLEQVADWDDGQGTVQWLSSSKQASGAPRQPVKNKVIKTDPEPCCSVVEGSQREMELRISAVCDYVKFSCNTDTIYFKDTMLYQTRLHQLQIVNHGTVKLEYSWQVLMDPRNNIVNHDQGEGTLTPRPGSRSGAVSTGARPASALASVISLLTGNPELLPISVEPSIGALAPGSTQNFSIRFSPVEVAQFQGRLVSSIPNLQDGDQAPCVSVCGRSLLPHCHFHLEDSDYISGKHRSPDFRGHLDPNTRVIEFNSVDFSVPSTRCFSVVNPTSKPYSFKWRCEDTGGSPFCCLTPCGTILPGKKVEVCFQYVAEQFEAVESFWSFTIETLSLSVPFLCVGTTKEPLVYLDRPHIDFGELLVGRKVEQTVDLVNREEKLFHFSVLQSSLLSDDQQSSLILQPVTGTVAARDRLPLSVSFTPCREGYVSFRLALTVKRKSEPLALAVKANCFSMSTSVQVEKPEGGLRDISPDRKDTLDFGKVGISEQSAFNFLVSNLGRFGTEVNFDLTGPSELLQHLQVKPPNGTIEVGKQLRSLLFFCPWSICNLRDVRLSIKVKHGPTFTFAIEGRAVALSLEFSFTKHNFGKCFVCSPGMVPASRTLVISNTGERDISVQSQFRNTSYLEMDFQPGILSPGAVMEAPVNFYPREPCRYHERLTFVLNSCVTKHVDILGHGIEMKLEVKNPKQRKVKLGSLVLGQKVKKQVVLVNRSPLDLSFTLLLNTNTPLDPRDLSFSPKGELNLKASVGSCNVEIQFSPRQRTPPFTAELQAKFAGLLHPLLTIQGCCQGVEVQLDQDHLAFGAVVQRCPARKRIVMMNTGGIGARFQWKTDNFPPELSITPAKGCICPGMEVPFEVTFAPVELINDKRYENLSCCVEGSPSPVTLTVTGSCIVASTSKEVVNFVCPVRGSHSQTLPVFNPTNQHCSIRPVVEGEQWSAASSVILEPHQNKTYKITYRPLSVTADGKKHLGSVFFSFPDGTGMLYSLQGTAEPPKAEDNIVHELPAKTHHTEMLPVHNWLSKQQRFRVLMEILKPDKPDATVSLKGLEYIEVPALARQDYKMSFFTYREGHYNTKVTFRNEGSGDYLYYLVTFKATSPGVLSTIELVTPVRQTASATVQVENPLTTVTCLTTECKCPEISAPPLQTVPGQSKGSLSFEFQPLCAGESTALLTLHSHDLGFFHYDLLLTALPPPPEKTVHFNTCLGSSHSVLVKFTNHAHFKTEYSGKTDCPEFTVDKALPQAGSEVSMEVSFEPHQLGKVRGQLSVSSAIGGDYIFPLHGISLPPKAQGPFSIRTGHRVAIPFKNIFLKTTTFSFQVDNNCFTVKEADPILSKKTHNILISFEAPPEGFPGPWFGKLTVSSQCSEGHSRPCSWVYYLKGLPL</sequence>
<dbReference type="PANTHER" id="PTHR23053">
    <property type="entry name" value="DLEC1 DELETED IN LUNG AND ESOPHAGEAL CANCER 1"/>
    <property type="match status" value="1"/>
</dbReference>
<feature type="compositionally biased region" description="Basic and acidic residues" evidence="6">
    <location>
        <begin position="202"/>
        <end position="218"/>
    </location>
</feature>
<dbReference type="EMBL" id="JBCEZU010000575">
    <property type="protein sequence ID" value="KAK9517115.1"/>
    <property type="molecule type" value="Genomic_DNA"/>
</dbReference>
<organism evidence="8 9">
    <name type="scientific">Zoarces viviparus</name>
    <name type="common">Viviparous eelpout</name>
    <name type="synonym">Blennius viviparus</name>
    <dbReference type="NCBI Taxonomy" id="48416"/>
    <lineage>
        <taxon>Eukaryota</taxon>
        <taxon>Metazoa</taxon>
        <taxon>Chordata</taxon>
        <taxon>Craniata</taxon>
        <taxon>Vertebrata</taxon>
        <taxon>Euteleostomi</taxon>
        <taxon>Actinopterygii</taxon>
        <taxon>Neopterygii</taxon>
        <taxon>Teleostei</taxon>
        <taxon>Neoteleostei</taxon>
        <taxon>Acanthomorphata</taxon>
        <taxon>Eupercaria</taxon>
        <taxon>Perciformes</taxon>
        <taxon>Cottioidei</taxon>
        <taxon>Zoarcales</taxon>
        <taxon>Zoarcidae</taxon>
        <taxon>Zoarcinae</taxon>
        <taxon>Zoarces</taxon>
    </lineage>
</organism>
<dbReference type="GO" id="GO:0003341">
    <property type="term" value="P:cilium movement"/>
    <property type="evidence" value="ECO:0007669"/>
    <property type="project" value="TreeGrafter"/>
</dbReference>
<feature type="region of interest" description="Disordered" evidence="6">
    <location>
        <begin position="795"/>
        <end position="816"/>
    </location>
</feature>
<dbReference type="Gene3D" id="2.60.40.10">
    <property type="entry name" value="Immunoglobulins"/>
    <property type="match status" value="12"/>
</dbReference>
<evidence type="ECO:0000256" key="2">
    <source>
        <dbReference type="ARBA" id="ARBA00004496"/>
    </source>
</evidence>
<evidence type="ECO:0000313" key="8">
    <source>
        <dbReference type="EMBL" id="KAK9517115.1"/>
    </source>
</evidence>
<name>A0AAW1E414_ZOAVI</name>
<dbReference type="PROSITE" id="PS50202">
    <property type="entry name" value="MSP"/>
    <property type="match status" value="1"/>
</dbReference>
<dbReference type="InterPro" id="IPR013783">
    <property type="entry name" value="Ig-like_fold"/>
</dbReference>
<dbReference type="InterPro" id="IPR053879">
    <property type="entry name" value="HYDIN_VesB_CFA65-like_Ig"/>
</dbReference>
<comment type="caution">
    <text evidence="8">The sequence shown here is derived from an EMBL/GenBank/DDBJ whole genome shotgun (WGS) entry which is preliminary data.</text>
</comment>
<protein>
    <recommendedName>
        <fullName evidence="7">MSP domain-containing protein</fullName>
    </recommendedName>
</protein>
<feature type="region of interest" description="Disordered" evidence="6">
    <location>
        <begin position="180"/>
        <end position="218"/>
    </location>
</feature>
<keyword evidence="4" id="KW-0969">Cilium</keyword>
<keyword evidence="5" id="KW-0966">Cell projection</keyword>
<dbReference type="GO" id="GO:1904158">
    <property type="term" value="P:axonemal central apparatus assembly"/>
    <property type="evidence" value="ECO:0007669"/>
    <property type="project" value="TreeGrafter"/>
</dbReference>
<dbReference type="GO" id="GO:0005930">
    <property type="term" value="C:axoneme"/>
    <property type="evidence" value="ECO:0007669"/>
    <property type="project" value="TreeGrafter"/>
</dbReference>
<dbReference type="PANTHER" id="PTHR23053:SF0">
    <property type="entry name" value="HYDROCEPHALUS-INDUCING PROTEIN HOMOLOG"/>
    <property type="match status" value="1"/>
</dbReference>
<evidence type="ECO:0000256" key="5">
    <source>
        <dbReference type="ARBA" id="ARBA00023273"/>
    </source>
</evidence>
<proteinExistence type="predicted"/>
<dbReference type="Pfam" id="PF22544">
    <property type="entry name" value="HYDIN_VesB_CFA65-like_Ig"/>
    <property type="match status" value="2"/>
</dbReference>
<keyword evidence="3" id="KW-0963">Cytoplasm</keyword>
<feature type="domain" description="MSP" evidence="7">
    <location>
        <begin position="21"/>
        <end position="134"/>
    </location>
</feature>
<evidence type="ECO:0000256" key="1">
    <source>
        <dbReference type="ARBA" id="ARBA00004138"/>
    </source>
</evidence>
<evidence type="ECO:0000256" key="6">
    <source>
        <dbReference type="SAM" id="MobiDB-lite"/>
    </source>
</evidence>
<gene>
    <name evidence="8" type="ORF">VZT92_025005</name>
</gene>
<comment type="subcellular location">
    <subcellularLocation>
        <location evidence="1">Cell projection</location>
        <location evidence="1">Cilium</location>
    </subcellularLocation>
    <subcellularLocation>
        <location evidence="2">Cytoplasm</location>
    </subcellularLocation>
</comment>
<reference evidence="8 9" key="1">
    <citation type="journal article" date="2024" name="Genome Biol. Evol.">
        <title>Chromosome-level genome assembly of the viviparous eelpout Zoarces viviparus.</title>
        <authorList>
            <person name="Fuhrmann N."/>
            <person name="Brasseur M.V."/>
            <person name="Bakowski C.E."/>
            <person name="Podsiadlowski L."/>
            <person name="Prost S."/>
            <person name="Krehenwinkel H."/>
            <person name="Mayer C."/>
        </authorList>
    </citation>
    <scope>NUCLEOTIDE SEQUENCE [LARGE SCALE GENOMIC DNA]</scope>
    <source>
        <strain evidence="8">NO-MEL_2022_Ind0_liver</strain>
    </source>
</reference>
<dbReference type="Proteomes" id="UP001488805">
    <property type="component" value="Unassembled WGS sequence"/>
</dbReference>
<dbReference type="InterPro" id="IPR000535">
    <property type="entry name" value="MSP_dom"/>
</dbReference>
<evidence type="ECO:0000313" key="9">
    <source>
        <dbReference type="Proteomes" id="UP001488805"/>
    </source>
</evidence>
<evidence type="ECO:0000256" key="4">
    <source>
        <dbReference type="ARBA" id="ARBA00023069"/>
    </source>
</evidence>